<dbReference type="PANTHER" id="PTHR31751:SF7">
    <property type="entry name" value="THAP-TYPE DOMAIN-CONTAINING PROTEIN"/>
    <property type="match status" value="1"/>
</dbReference>
<proteinExistence type="predicted"/>
<protein>
    <submittedName>
        <fullName evidence="1">Uncharacterized protein</fullName>
    </submittedName>
</protein>
<accession>A0A6S7G5A1</accession>
<reference evidence="1" key="1">
    <citation type="submission" date="2020-04" db="EMBL/GenBank/DDBJ databases">
        <authorList>
            <person name="Alioto T."/>
            <person name="Alioto T."/>
            <person name="Gomez Garrido J."/>
        </authorList>
    </citation>
    <scope>NUCLEOTIDE SEQUENCE</scope>
    <source>
        <strain evidence="1">A484AB</strain>
    </source>
</reference>
<dbReference type="AlphaFoldDB" id="A0A6S7G5A1"/>
<gene>
    <name evidence="1" type="ORF">PACLA_8A003383</name>
</gene>
<name>A0A6S7G5A1_PARCT</name>
<dbReference type="EMBL" id="CACRXK020001095">
    <property type="protein sequence ID" value="CAB3986935.1"/>
    <property type="molecule type" value="Genomic_DNA"/>
</dbReference>
<sequence>MQEQMFSTLGDQSVVVAGDGQMDSPGFCAKNCVYTLMHEELNYVLHIELVDVRHSQLKSAVMERVGCERALDFLMQKLKVDELVTDASSQLIKLLDKRYEKVFHQLDIWHKSNKLDKKLLKACKKRKNEVLKAWIAPIRNHFWHCVKNCGGNLMKLKTEWINVLKHVTNVHTWYNGQCSHGPLNDVGERQWINKDSAAMQALRDIVLDKKFLKTLPFYTRFRHTGKLEAYHSHRLMYAPKRFGFKYEGLFARSLLAAIDHNHHLHRKQARNAKGELVFSRRWSKRAKRWKVVIVKEKKTYSYLPVLCANLLKEASKEFMKKIKPVSSEQNPKKVAPTIASLPAPSTSELVKEHVSRF</sequence>
<organism evidence="1 2">
    <name type="scientific">Paramuricea clavata</name>
    <name type="common">Red gorgonian</name>
    <name type="synonym">Violescent sea-whip</name>
    <dbReference type="NCBI Taxonomy" id="317549"/>
    <lineage>
        <taxon>Eukaryota</taxon>
        <taxon>Metazoa</taxon>
        <taxon>Cnidaria</taxon>
        <taxon>Anthozoa</taxon>
        <taxon>Octocorallia</taxon>
        <taxon>Malacalcyonacea</taxon>
        <taxon>Plexauridae</taxon>
        <taxon>Paramuricea</taxon>
    </lineage>
</organism>
<dbReference type="PANTHER" id="PTHR31751">
    <property type="entry name" value="SI:CH211-108C17.2-RELATED-RELATED"/>
    <property type="match status" value="1"/>
</dbReference>
<dbReference type="Proteomes" id="UP001152795">
    <property type="component" value="Unassembled WGS sequence"/>
</dbReference>
<evidence type="ECO:0000313" key="2">
    <source>
        <dbReference type="Proteomes" id="UP001152795"/>
    </source>
</evidence>
<evidence type="ECO:0000313" key="1">
    <source>
        <dbReference type="EMBL" id="CAB3986935.1"/>
    </source>
</evidence>
<comment type="caution">
    <text evidence="1">The sequence shown here is derived from an EMBL/GenBank/DDBJ whole genome shotgun (WGS) entry which is preliminary data.</text>
</comment>
<dbReference type="OrthoDB" id="6155112at2759"/>
<keyword evidence="2" id="KW-1185">Reference proteome</keyword>